<comment type="caution">
    <text evidence="1">The sequence shown here is derived from an EMBL/GenBank/DDBJ whole genome shotgun (WGS) entry which is preliminary data.</text>
</comment>
<evidence type="ECO:0000313" key="1">
    <source>
        <dbReference type="EMBL" id="MBD8035762.1"/>
    </source>
</evidence>
<evidence type="ECO:0000313" key="2">
    <source>
        <dbReference type="Proteomes" id="UP000619101"/>
    </source>
</evidence>
<accession>A0ABR8XUZ5</accession>
<protein>
    <submittedName>
        <fullName evidence="1">Uncharacterized protein</fullName>
    </submittedName>
</protein>
<dbReference type="Proteomes" id="UP000619101">
    <property type="component" value="Unassembled WGS sequence"/>
</dbReference>
<reference evidence="1 2" key="1">
    <citation type="submission" date="2020-08" db="EMBL/GenBank/DDBJ databases">
        <title>A Genomic Blueprint of the Chicken Gut Microbiome.</title>
        <authorList>
            <person name="Gilroy R."/>
            <person name="Ravi A."/>
            <person name="Getino M."/>
            <person name="Pursley I."/>
            <person name="Horton D.L."/>
            <person name="Alikhan N.-F."/>
            <person name="Baker D."/>
            <person name="Gharbi K."/>
            <person name="Hall N."/>
            <person name="Watson M."/>
            <person name="Adriaenssens E.M."/>
            <person name="Foster-Nyarko E."/>
            <person name="Jarju S."/>
            <person name="Secka A."/>
            <person name="Antonio M."/>
            <person name="Oren A."/>
            <person name="Chaudhuri R."/>
            <person name="La Ragione R.M."/>
            <person name="Hildebrand F."/>
            <person name="Pallen M.J."/>
        </authorList>
    </citation>
    <scope>NUCLEOTIDE SEQUENCE [LARGE SCALE GENOMIC DNA]</scope>
    <source>
        <strain evidence="1 2">A46</strain>
    </source>
</reference>
<sequence length="281" mass="33131">MGLHIKSLIQEYSRTEITTLWMHHRIEDKYYNVFSIVELCPFEQQYSLPIESMRKNGESVPFVYFKLDQHRTLYMSREFKNNPEDGLTYFLNPKISQRSPSNSQDNLTIDSIEKISPILTKVTKYPSTHLEYILPKRSVAFRVWATLDDKQIISSQLNAQDIFKVDTLTEKYLGFNLSIYKEYFGAMLMALPNPYLRMIKIIGIPKEASVILSFYERMGKTIIDGEIEITDIRISGQGFRIKRVILENKMHIKLPYIVKEVNVKLFDTYKQLIYEDKIILW</sequence>
<dbReference type="RefSeq" id="WP_191698721.1">
    <property type="nucleotide sequence ID" value="NZ_JACSPZ010000001.1"/>
</dbReference>
<proteinExistence type="predicted"/>
<keyword evidence="2" id="KW-1185">Reference proteome</keyword>
<organism evidence="1 2">
    <name type="scientific">Solibacillus faecavium</name>
    <dbReference type="NCBI Taxonomy" id="2762221"/>
    <lineage>
        <taxon>Bacteria</taxon>
        <taxon>Bacillati</taxon>
        <taxon>Bacillota</taxon>
        <taxon>Bacilli</taxon>
        <taxon>Bacillales</taxon>
        <taxon>Caryophanaceae</taxon>
        <taxon>Solibacillus</taxon>
    </lineage>
</organism>
<dbReference type="EMBL" id="JACSPZ010000001">
    <property type="protein sequence ID" value="MBD8035762.1"/>
    <property type="molecule type" value="Genomic_DNA"/>
</dbReference>
<gene>
    <name evidence="1" type="ORF">H9635_03345</name>
</gene>
<name>A0ABR8XUZ5_9BACL</name>